<dbReference type="KEGG" id="hch:HCH_01603"/>
<evidence type="ECO:0000256" key="2">
    <source>
        <dbReference type="SAM" id="SignalP"/>
    </source>
</evidence>
<organism evidence="3 4">
    <name type="scientific">Hahella chejuensis (strain KCTC 2396)</name>
    <dbReference type="NCBI Taxonomy" id="349521"/>
    <lineage>
        <taxon>Bacteria</taxon>
        <taxon>Pseudomonadati</taxon>
        <taxon>Pseudomonadota</taxon>
        <taxon>Gammaproteobacteria</taxon>
        <taxon>Oceanospirillales</taxon>
        <taxon>Hahellaceae</taxon>
        <taxon>Hahella</taxon>
    </lineage>
</organism>
<keyword evidence="2" id="KW-0732">Signal</keyword>
<keyword evidence="4" id="KW-1185">Reference proteome</keyword>
<dbReference type="eggNOG" id="ENOG5032R9H">
    <property type="taxonomic scope" value="Bacteria"/>
</dbReference>
<dbReference type="AlphaFoldDB" id="Q2SLL4"/>
<reference evidence="3 4" key="1">
    <citation type="journal article" date="2005" name="Nucleic Acids Res.">
        <title>Genomic blueprint of Hahella chejuensis, a marine microbe producing an algicidal agent.</title>
        <authorList>
            <person name="Jeong H."/>
            <person name="Yim J.H."/>
            <person name="Lee C."/>
            <person name="Choi S.-H."/>
            <person name="Park Y.K."/>
            <person name="Yoon S.H."/>
            <person name="Hur C.-G."/>
            <person name="Kang H.-Y."/>
            <person name="Kim D."/>
            <person name="Lee H.H."/>
            <person name="Park K.H."/>
            <person name="Park S.-H."/>
            <person name="Park H.-S."/>
            <person name="Lee H.K."/>
            <person name="Oh T.K."/>
            <person name="Kim J.F."/>
        </authorList>
    </citation>
    <scope>NUCLEOTIDE SEQUENCE [LARGE SCALE GENOMIC DNA]</scope>
    <source>
        <strain evidence="3 4">KCTC 2396</strain>
    </source>
</reference>
<feature type="compositionally biased region" description="Polar residues" evidence="1">
    <location>
        <begin position="96"/>
        <end position="110"/>
    </location>
</feature>
<name>Q2SLL4_HAHCH</name>
<dbReference type="HOGENOM" id="CLU_1029752_0_0_6"/>
<feature type="region of interest" description="Disordered" evidence="1">
    <location>
        <begin position="79"/>
        <end position="123"/>
    </location>
</feature>
<feature type="signal peptide" evidence="2">
    <location>
        <begin position="1"/>
        <end position="26"/>
    </location>
</feature>
<evidence type="ECO:0000256" key="1">
    <source>
        <dbReference type="SAM" id="MobiDB-lite"/>
    </source>
</evidence>
<sequence length="284" mass="31474">MKNKILSLTRTSVLLAAAAFSAHSLADCQALARTDMERLYCEIQDKGEGASLPKLEDFRRNDRQIQALLLKRPAAKLGLSLPGAGKSQKPRKAESTVGTTPATATNNISRSEPKADVQQAPRSSAPATNDCLLYKDQITCGSHQFHLATNKQNKFLKQGALAEDNKLNLPSFQGDPANEPAVKDYLSQAYRVYIPKMLEIGLGDATMSFTKFYYSFKDIQKQNLSFSDRFETMYGFLKRDKSAMAIQPRYSKELPSDINQCNGLSDAIIVCDNGATNWVYVRQS</sequence>
<accession>Q2SLL4</accession>
<feature type="chain" id="PRO_5004215179" evidence="2">
    <location>
        <begin position="27"/>
        <end position="284"/>
    </location>
</feature>
<dbReference type="RefSeq" id="WP_011395532.1">
    <property type="nucleotide sequence ID" value="NC_007645.1"/>
</dbReference>
<dbReference type="OrthoDB" id="5702729at2"/>
<gene>
    <name evidence="3" type="ordered locus">HCH_01603</name>
</gene>
<evidence type="ECO:0000313" key="4">
    <source>
        <dbReference type="Proteomes" id="UP000000238"/>
    </source>
</evidence>
<evidence type="ECO:0000313" key="3">
    <source>
        <dbReference type="EMBL" id="ABC28460.1"/>
    </source>
</evidence>
<dbReference type="EMBL" id="CP000155">
    <property type="protein sequence ID" value="ABC28460.1"/>
    <property type="molecule type" value="Genomic_DNA"/>
</dbReference>
<proteinExistence type="predicted"/>
<dbReference type="Proteomes" id="UP000000238">
    <property type="component" value="Chromosome"/>
</dbReference>
<protein>
    <submittedName>
        <fullName evidence="3">Uncharacterized protein</fullName>
    </submittedName>
</protein>